<comment type="subcellular location">
    <subcellularLocation>
        <location evidence="1">Cell membrane</location>
        <topology evidence="1">Multi-pass membrane protein</topology>
    </subcellularLocation>
</comment>
<dbReference type="InterPro" id="IPR036259">
    <property type="entry name" value="MFS_trans_sf"/>
</dbReference>
<feature type="transmembrane region" description="Helical" evidence="7">
    <location>
        <begin position="100"/>
        <end position="119"/>
    </location>
</feature>
<dbReference type="InterPro" id="IPR020846">
    <property type="entry name" value="MFS_dom"/>
</dbReference>
<evidence type="ECO:0000256" key="2">
    <source>
        <dbReference type="ARBA" id="ARBA00022448"/>
    </source>
</evidence>
<keyword evidence="4 7" id="KW-1133">Transmembrane helix</keyword>
<feature type="transmembrane region" description="Helical" evidence="7">
    <location>
        <begin position="76"/>
        <end position="94"/>
    </location>
</feature>
<dbReference type="PANTHER" id="PTHR42718">
    <property type="entry name" value="MAJOR FACILITATOR SUPERFAMILY MULTIDRUG TRANSPORTER MFSC"/>
    <property type="match status" value="1"/>
</dbReference>
<dbReference type="SUPFAM" id="SSF103473">
    <property type="entry name" value="MFS general substrate transporter"/>
    <property type="match status" value="1"/>
</dbReference>
<keyword evidence="2" id="KW-0813">Transport</keyword>
<dbReference type="Pfam" id="PF07690">
    <property type="entry name" value="MFS_1"/>
    <property type="match status" value="1"/>
</dbReference>
<keyword evidence="3 7" id="KW-0812">Transmembrane</keyword>
<proteinExistence type="predicted"/>
<sequence>MGSKALIIVGLVAMATGLVLLARSPGAPLWLIAILMVLAGLAGPFVSPPTTAILLNSVPAHRGGIASGVFNTSRQVGGALAVAVFGLFLTSAAFPTGQAAGLFTAAGVSVLTAGAALSLRPRMHAEKA</sequence>
<dbReference type="EMBL" id="JBEPCU010000017">
    <property type="protein sequence ID" value="MER6975956.1"/>
    <property type="molecule type" value="Genomic_DNA"/>
</dbReference>
<protein>
    <submittedName>
        <fullName evidence="9">MFS transporter</fullName>
    </submittedName>
</protein>
<evidence type="ECO:0000313" key="10">
    <source>
        <dbReference type="Proteomes" id="UP001458415"/>
    </source>
</evidence>
<name>A0ABV1VVL1_9ACTN</name>
<dbReference type="RefSeq" id="WP_341868667.1">
    <property type="nucleotide sequence ID" value="NZ_MUBM01000020.1"/>
</dbReference>
<evidence type="ECO:0000256" key="4">
    <source>
        <dbReference type="ARBA" id="ARBA00022989"/>
    </source>
</evidence>
<evidence type="ECO:0000256" key="7">
    <source>
        <dbReference type="SAM" id="Phobius"/>
    </source>
</evidence>
<dbReference type="PROSITE" id="PS50850">
    <property type="entry name" value="MFS"/>
    <property type="match status" value="1"/>
</dbReference>
<keyword evidence="5 7" id="KW-0472">Membrane</keyword>
<dbReference type="Gene3D" id="1.20.1250.20">
    <property type="entry name" value="MFS general substrate transporter like domains"/>
    <property type="match status" value="1"/>
</dbReference>
<evidence type="ECO:0000256" key="3">
    <source>
        <dbReference type="ARBA" id="ARBA00022692"/>
    </source>
</evidence>
<keyword evidence="6" id="KW-0046">Antibiotic resistance</keyword>
<evidence type="ECO:0000256" key="6">
    <source>
        <dbReference type="ARBA" id="ARBA00023251"/>
    </source>
</evidence>
<feature type="domain" description="Major facilitator superfamily (MFS) profile" evidence="8">
    <location>
        <begin position="1"/>
        <end position="124"/>
    </location>
</feature>
<dbReference type="Proteomes" id="UP001458415">
    <property type="component" value="Unassembled WGS sequence"/>
</dbReference>
<evidence type="ECO:0000256" key="1">
    <source>
        <dbReference type="ARBA" id="ARBA00004651"/>
    </source>
</evidence>
<gene>
    <name evidence="9" type="ORF">ABT317_02590</name>
</gene>
<evidence type="ECO:0000259" key="8">
    <source>
        <dbReference type="PROSITE" id="PS50850"/>
    </source>
</evidence>
<evidence type="ECO:0000313" key="9">
    <source>
        <dbReference type="EMBL" id="MER6975956.1"/>
    </source>
</evidence>
<dbReference type="PANTHER" id="PTHR42718:SF9">
    <property type="entry name" value="MAJOR FACILITATOR SUPERFAMILY MULTIDRUG TRANSPORTER MFSC"/>
    <property type="match status" value="1"/>
</dbReference>
<comment type="caution">
    <text evidence="9">The sequence shown here is derived from an EMBL/GenBank/DDBJ whole genome shotgun (WGS) entry which is preliminary data.</text>
</comment>
<dbReference type="InterPro" id="IPR011701">
    <property type="entry name" value="MFS"/>
</dbReference>
<organism evidence="9 10">
    <name type="scientific">Streptomyces carpinensis</name>
    <dbReference type="NCBI Taxonomy" id="66369"/>
    <lineage>
        <taxon>Bacteria</taxon>
        <taxon>Bacillati</taxon>
        <taxon>Actinomycetota</taxon>
        <taxon>Actinomycetes</taxon>
        <taxon>Kitasatosporales</taxon>
        <taxon>Streptomycetaceae</taxon>
        <taxon>Streptomyces</taxon>
    </lineage>
</organism>
<keyword evidence="10" id="KW-1185">Reference proteome</keyword>
<reference evidence="9 10" key="1">
    <citation type="submission" date="2024-06" db="EMBL/GenBank/DDBJ databases">
        <title>The Natural Products Discovery Center: Release of the First 8490 Sequenced Strains for Exploring Actinobacteria Biosynthetic Diversity.</title>
        <authorList>
            <person name="Kalkreuter E."/>
            <person name="Kautsar S.A."/>
            <person name="Yang D."/>
            <person name="Bader C.D."/>
            <person name="Teijaro C.N."/>
            <person name="Fluegel L."/>
            <person name="Davis C.M."/>
            <person name="Simpson J.R."/>
            <person name="Lauterbach L."/>
            <person name="Steele A.D."/>
            <person name="Gui C."/>
            <person name="Meng S."/>
            <person name="Li G."/>
            <person name="Viehrig K."/>
            <person name="Ye F."/>
            <person name="Su P."/>
            <person name="Kiefer A.F."/>
            <person name="Nichols A."/>
            <person name="Cepeda A.J."/>
            <person name="Yan W."/>
            <person name="Fan B."/>
            <person name="Jiang Y."/>
            <person name="Adhikari A."/>
            <person name="Zheng C.-J."/>
            <person name="Schuster L."/>
            <person name="Cowan T.M."/>
            <person name="Smanski M.J."/>
            <person name="Chevrette M.G."/>
            <person name="De Carvalho L.P.S."/>
            <person name="Shen B."/>
        </authorList>
    </citation>
    <scope>NUCLEOTIDE SEQUENCE [LARGE SCALE GENOMIC DNA]</scope>
    <source>
        <strain evidence="9 10">NPDC000634</strain>
    </source>
</reference>
<accession>A0ABV1VVL1</accession>
<evidence type="ECO:0000256" key="5">
    <source>
        <dbReference type="ARBA" id="ARBA00023136"/>
    </source>
</evidence>
<feature type="transmembrane region" description="Helical" evidence="7">
    <location>
        <begin position="31"/>
        <end position="55"/>
    </location>
</feature>